<protein>
    <submittedName>
        <fullName evidence="2">Ubiquitin-like protein 3</fullName>
    </submittedName>
</protein>
<dbReference type="Gene3D" id="3.10.20.90">
    <property type="entry name" value="Phosphatidylinositol 3-kinase Catalytic Subunit, Chain A, domain 1"/>
    <property type="match status" value="1"/>
</dbReference>
<dbReference type="SUPFAM" id="SSF54236">
    <property type="entry name" value="Ubiquitin-like"/>
    <property type="match status" value="1"/>
</dbReference>
<evidence type="ECO:0000259" key="1">
    <source>
        <dbReference type="Pfam" id="PF13881"/>
    </source>
</evidence>
<feature type="domain" description="UBL3-like ubiquitin" evidence="1">
    <location>
        <begin position="7"/>
        <end position="123"/>
    </location>
</feature>
<dbReference type="AlphaFoldDB" id="A0AA35RB47"/>
<dbReference type="InterPro" id="IPR039540">
    <property type="entry name" value="UBL3-like_ubiquitin_dom"/>
</dbReference>
<dbReference type="EMBL" id="CASHTH010000824">
    <property type="protein sequence ID" value="CAI8008188.1"/>
    <property type="molecule type" value="Genomic_DNA"/>
</dbReference>
<accession>A0AA35RB47</accession>
<proteinExistence type="predicted"/>
<sequence>MPEIPKDKINLKILLVDGSTHTFLYPALATGAHVAQDIHQSWPSVWSEATVKKPERPDVLRLIYRGRFLHQATTLSSLSLPLGKTTVMHMIVRDRLPEEQNTESTRVRTKVVTADHQAQSSCCTIL</sequence>
<dbReference type="Pfam" id="PF13881">
    <property type="entry name" value="Rad60-SLD_2"/>
    <property type="match status" value="1"/>
</dbReference>
<evidence type="ECO:0000313" key="2">
    <source>
        <dbReference type="EMBL" id="CAI8008188.1"/>
    </source>
</evidence>
<dbReference type="InterPro" id="IPR040015">
    <property type="entry name" value="UBL3-like"/>
</dbReference>
<reference evidence="2" key="1">
    <citation type="submission" date="2023-03" db="EMBL/GenBank/DDBJ databases">
        <authorList>
            <person name="Steffen K."/>
            <person name="Cardenas P."/>
        </authorList>
    </citation>
    <scope>NUCLEOTIDE SEQUENCE</scope>
</reference>
<keyword evidence="3" id="KW-1185">Reference proteome</keyword>
<dbReference type="InterPro" id="IPR029071">
    <property type="entry name" value="Ubiquitin-like_domsf"/>
</dbReference>
<evidence type="ECO:0000313" key="3">
    <source>
        <dbReference type="Proteomes" id="UP001174909"/>
    </source>
</evidence>
<comment type="caution">
    <text evidence="2">The sequence shown here is derived from an EMBL/GenBank/DDBJ whole genome shotgun (WGS) entry which is preliminary data.</text>
</comment>
<dbReference type="Proteomes" id="UP001174909">
    <property type="component" value="Unassembled WGS sequence"/>
</dbReference>
<organism evidence="2 3">
    <name type="scientific">Geodia barretti</name>
    <name type="common">Barrett's horny sponge</name>
    <dbReference type="NCBI Taxonomy" id="519541"/>
    <lineage>
        <taxon>Eukaryota</taxon>
        <taxon>Metazoa</taxon>
        <taxon>Porifera</taxon>
        <taxon>Demospongiae</taxon>
        <taxon>Heteroscleromorpha</taxon>
        <taxon>Tetractinellida</taxon>
        <taxon>Astrophorina</taxon>
        <taxon>Geodiidae</taxon>
        <taxon>Geodia</taxon>
    </lineage>
</organism>
<dbReference type="PANTHER" id="PTHR13169">
    <property type="entry name" value="UBIQUITIN-LIKE PROTEIN 3 HCG-1 PROTEIN"/>
    <property type="match status" value="1"/>
</dbReference>
<dbReference type="PANTHER" id="PTHR13169:SF0">
    <property type="entry name" value="UBIQUITIN-LIKE PROTEIN 3"/>
    <property type="match status" value="1"/>
</dbReference>
<gene>
    <name evidence="2" type="ORF">GBAR_LOCUS5637</name>
</gene>
<name>A0AA35RB47_GEOBA</name>